<name>A0AC35TNP3_9BILA</name>
<dbReference type="Proteomes" id="UP000095286">
    <property type="component" value="Unplaced"/>
</dbReference>
<evidence type="ECO:0000313" key="1">
    <source>
        <dbReference type="Proteomes" id="UP000095286"/>
    </source>
</evidence>
<reference evidence="2" key="1">
    <citation type="submission" date="2016-11" db="UniProtKB">
        <authorList>
            <consortium name="WormBaseParasite"/>
        </authorList>
    </citation>
    <scope>IDENTIFICATION</scope>
    <source>
        <strain evidence="2">KR3021</strain>
    </source>
</reference>
<dbReference type="WBParaSite" id="RSKR_0000246400.1">
    <property type="protein sequence ID" value="RSKR_0000246400.1"/>
    <property type="gene ID" value="RSKR_0000246400"/>
</dbReference>
<organism evidence="1 2">
    <name type="scientific">Rhabditophanes sp. KR3021</name>
    <dbReference type="NCBI Taxonomy" id="114890"/>
    <lineage>
        <taxon>Eukaryota</taxon>
        <taxon>Metazoa</taxon>
        <taxon>Ecdysozoa</taxon>
        <taxon>Nematoda</taxon>
        <taxon>Chromadorea</taxon>
        <taxon>Rhabditida</taxon>
        <taxon>Tylenchina</taxon>
        <taxon>Panagrolaimomorpha</taxon>
        <taxon>Strongyloidoidea</taxon>
        <taxon>Alloionematidae</taxon>
        <taxon>Rhabditophanes</taxon>
    </lineage>
</organism>
<sequence>MSNYTDTAVTEEPKKMWWGMKVRIGYAILTLIGGLMASVVFEMDYKNHLVFVLAMFAAASAAFLLFVHISYHKKKLFEWSPRSVKQIVYIASILCAICTIGFIGSLFAAYFLGQNLTRPSLMGNNFWMGAVWFWMSLKMNLMIAIYTNRYAKNSRSPLLYEQIA</sequence>
<evidence type="ECO:0000313" key="2">
    <source>
        <dbReference type="WBParaSite" id="RSKR_0000246400.1"/>
    </source>
</evidence>
<protein>
    <submittedName>
        <fullName evidence="2">Heme transporter hrg-1</fullName>
    </submittedName>
</protein>
<accession>A0AC35TNP3</accession>
<proteinExistence type="predicted"/>